<dbReference type="NCBIfam" id="TIGR01845">
    <property type="entry name" value="outer_NodT"/>
    <property type="match status" value="1"/>
</dbReference>
<dbReference type="PANTHER" id="PTHR30203">
    <property type="entry name" value="OUTER MEMBRANE CATION EFFLUX PROTEIN"/>
    <property type="match status" value="1"/>
</dbReference>
<keyword evidence="2" id="KW-0472">Membrane</keyword>
<evidence type="ECO:0000256" key="3">
    <source>
        <dbReference type="SAM" id="Coils"/>
    </source>
</evidence>
<dbReference type="InterPro" id="IPR003423">
    <property type="entry name" value="OMP_efflux"/>
</dbReference>
<dbReference type="GO" id="GO:0005886">
    <property type="term" value="C:plasma membrane"/>
    <property type="evidence" value="ECO:0007669"/>
    <property type="project" value="UniProtKB-SubCell"/>
</dbReference>
<protein>
    <submittedName>
        <fullName evidence="4">Outer membrane efflux protein</fullName>
    </submittedName>
</protein>
<keyword evidence="2" id="KW-0564">Palmitate</keyword>
<reference key="1">
    <citation type="submission" date="2010-11" db="EMBL/GenBank/DDBJ databases">
        <title>The complete genome of Leadbetterella byssophila DSM 17132.</title>
        <authorList>
            <consortium name="US DOE Joint Genome Institute (JGI-PGF)"/>
            <person name="Lucas S."/>
            <person name="Copeland A."/>
            <person name="Lapidus A."/>
            <person name="Glavina del Rio T."/>
            <person name="Dalin E."/>
            <person name="Tice H."/>
            <person name="Bruce D."/>
            <person name="Goodwin L."/>
            <person name="Pitluck S."/>
            <person name="Kyrpides N."/>
            <person name="Mavromatis K."/>
            <person name="Ivanova N."/>
            <person name="Teshima H."/>
            <person name="Brettin T."/>
            <person name="Detter J.C."/>
            <person name="Han C."/>
            <person name="Tapia R."/>
            <person name="Land M."/>
            <person name="Hauser L."/>
            <person name="Markowitz V."/>
            <person name="Cheng J.-F."/>
            <person name="Hugenholtz P."/>
            <person name="Woyke T."/>
            <person name="Wu D."/>
            <person name="Tindall B."/>
            <person name="Pomrenke H.G."/>
            <person name="Brambilla E."/>
            <person name="Klenk H.-P."/>
            <person name="Eisen J.A."/>
        </authorList>
    </citation>
    <scope>NUCLEOTIDE SEQUENCE [LARGE SCALE GENOMIC DNA]</scope>
    <source>
        <strain>DSM 17132</strain>
    </source>
</reference>
<comment type="similarity">
    <text evidence="1 2">Belongs to the outer membrane factor (OMF) (TC 1.B.17) family.</text>
</comment>
<dbReference type="Proteomes" id="UP000007435">
    <property type="component" value="Chromosome"/>
</dbReference>
<keyword evidence="2" id="KW-0812">Transmembrane</keyword>
<dbReference type="AlphaFoldDB" id="E4RR19"/>
<dbReference type="Gene3D" id="2.20.200.10">
    <property type="entry name" value="Outer membrane efflux proteins (OEP)"/>
    <property type="match status" value="1"/>
</dbReference>
<dbReference type="RefSeq" id="WP_013407665.1">
    <property type="nucleotide sequence ID" value="NC_014655.1"/>
</dbReference>
<evidence type="ECO:0000256" key="1">
    <source>
        <dbReference type="ARBA" id="ARBA00007613"/>
    </source>
</evidence>
<evidence type="ECO:0000313" key="4">
    <source>
        <dbReference type="EMBL" id="ADQ16614.1"/>
    </source>
</evidence>
<proteinExistence type="inferred from homology"/>
<reference evidence="4 5" key="2">
    <citation type="journal article" date="2011" name="Stand. Genomic Sci.">
        <title>Complete genome sequence of Leadbetterella byssophila type strain (4M15).</title>
        <authorList>
            <person name="Abt B."/>
            <person name="Teshima H."/>
            <person name="Lucas S."/>
            <person name="Lapidus A."/>
            <person name="Del Rio T.G."/>
            <person name="Nolan M."/>
            <person name="Tice H."/>
            <person name="Cheng J.F."/>
            <person name="Pitluck S."/>
            <person name="Liolios K."/>
            <person name="Pagani I."/>
            <person name="Ivanova N."/>
            <person name="Mavromatis K."/>
            <person name="Pati A."/>
            <person name="Tapia R."/>
            <person name="Han C."/>
            <person name="Goodwin L."/>
            <person name="Chen A."/>
            <person name="Palaniappan K."/>
            <person name="Land M."/>
            <person name="Hauser L."/>
            <person name="Chang Y.J."/>
            <person name="Jeffries C.D."/>
            <person name="Rohde M."/>
            <person name="Goker M."/>
            <person name="Tindall B.J."/>
            <person name="Detter J.C."/>
            <person name="Woyke T."/>
            <person name="Bristow J."/>
            <person name="Eisen J.A."/>
            <person name="Markowitz V."/>
            <person name="Hugenholtz P."/>
            <person name="Klenk H.P."/>
            <person name="Kyrpides N.C."/>
        </authorList>
    </citation>
    <scope>NUCLEOTIDE SEQUENCE [LARGE SCALE GENOMIC DNA]</scope>
    <source>
        <strain evidence="5">DSM 17132 / JCM 16389 / KACC 11308 / NBRC 106382 / 4M15</strain>
    </source>
</reference>
<feature type="coiled-coil region" evidence="3">
    <location>
        <begin position="384"/>
        <end position="447"/>
    </location>
</feature>
<evidence type="ECO:0000313" key="5">
    <source>
        <dbReference type="Proteomes" id="UP000007435"/>
    </source>
</evidence>
<keyword evidence="2" id="KW-0449">Lipoprotein</keyword>
<sequence length="466" mass="53024">MNKIVLSGVMLGIMLGCKTPQLPEKSQTVFLPNHFSEMGKESSEVGPWKNFIQDPYLRVLIDSALANNQELNIELQEIQVAQNEVYAKTGEYRPYVQWQVGASVDKVGRYTRDGAVEHNLDISSDKAFPEPFSDYKIGLVAGWEVDIWKKMRASKKAAYHRYMGTVEGRNFLVTQLVAEIAHSYYELQALDQQLEILEQNYELQSKVLNIISLLKNSTRANELAVSRFQAQVLKTKAMRFDLLQKTVEAENRINLLVGRMPQKVERSKNSSLATFQTGVPVDLLRNRPDIRRAELELEAQKLDVYAAKMRFYPALAIEGGMGWQAFNPTYLVKPASFLFQMGANMAGPLINKRAITADYKSANAKQIQALYNYERSLLQAVIEVETEVKALENLESKIDLKKQEVEALNRSVEVSEKLFNYARADYMEVLLTQREALEVQFELIESELMRKSAQINLYKALGGGWL</sequence>
<keyword evidence="2" id="KW-1134">Transmembrane beta strand</keyword>
<comment type="subcellular location">
    <subcellularLocation>
        <location evidence="2">Cell membrane</location>
        <topology evidence="2">Lipid-anchor</topology>
    </subcellularLocation>
</comment>
<accession>E4RR19</accession>
<evidence type="ECO:0000256" key="2">
    <source>
        <dbReference type="RuleBase" id="RU362097"/>
    </source>
</evidence>
<dbReference type="STRING" id="649349.Lbys_0868"/>
<name>E4RR19_LEAB4</name>
<dbReference type="HOGENOM" id="CLU_012817_13_3_10"/>
<dbReference type="InterPro" id="IPR010131">
    <property type="entry name" value="MdtP/NodT-like"/>
</dbReference>
<keyword evidence="3" id="KW-0175">Coiled coil</keyword>
<dbReference type="PANTHER" id="PTHR30203:SF30">
    <property type="entry name" value="OUTER MEMBRANE PROTEIN-RELATED"/>
    <property type="match status" value="1"/>
</dbReference>
<dbReference type="eggNOG" id="COG1538">
    <property type="taxonomic scope" value="Bacteria"/>
</dbReference>
<gene>
    <name evidence="4" type="ordered locus">Lbys_0868</name>
</gene>
<organism evidence="4 5">
    <name type="scientific">Leadbetterella byssophila (strain DSM 17132 / JCM 16389 / KACC 11308 / NBRC 106382 / 4M15)</name>
    <dbReference type="NCBI Taxonomy" id="649349"/>
    <lineage>
        <taxon>Bacteria</taxon>
        <taxon>Pseudomonadati</taxon>
        <taxon>Bacteroidota</taxon>
        <taxon>Cytophagia</taxon>
        <taxon>Cytophagales</taxon>
        <taxon>Leadbetterellaceae</taxon>
        <taxon>Leadbetterella</taxon>
    </lineage>
</organism>
<dbReference type="KEGG" id="lby:Lbys_0868"/>
<keyword evidence="5" id="KW-1185">Reference proteome</keyword>
<dbReference type="OrthoDB" id="9770517at2"/>
<dbReference type="PROSITE" id="PS51257">
    <property type="entry name" value="PROKAR_LIPOPROTEIN"/>
    <property type="match status" value="1"/>
</dbReference>
<dbReference type="Gene3D" id="1.20.1600.10">
    <property type="entry name" value="Outer membrane efflux proteins (OEP)"/>
    <property type="match status" value="1"/>
</dbReference>
<dbReference type="EMBL" id="CP002305">
    <property type="protein sequence ID" value="ADQ16614.1"/>
    <property type="molecule type" value="Genomic_DNA"/>
</dbReference>
<dbReference type="SUPFAM" id="SSF56954">
    <property type="entry name" value="Outer membrane efflux proteins (OEP)"/>
    <property type="match status" value="1"/>
</dbReference>
<dbReference type="Pfam" id="PF02321">
    <property type="entry name" value="OEP"/>
    <property type="match status" value="2"/>
</dbReference>
<dbReference type="GO" id="GO:0015562">
    <property type="term" value="F:efflux transmembrane transporter activity"/>
    <property type="evidence" value="ECO:0007669"/>
    <property type="project" value="InterPro"/>
</dbReference>